<feature type="transmembrane region" description="Helical" evidence="1">
    <location>
        <begin position="7"/>
        <end position="25"/>
    </location>
</feature>
<dbReference type="Proteomes" id="UP000215148">
    <property type="component" value="Chromosome 1"/>
</dbReference>
<evidence type="ECO:0000256" key="1">
    <source>
        <dbReference type="SAM" id="Phobius"/>
    </source>
</evidence>
<dbReference type="AlphaFoldDB" id="A0A223MUZ6"/>
<keyword evidence="4" id="KW-1185">Reference proteome</keyword>
<proteinExistence type="predicted"/>
<evidence type="ECO:0000313" key="3">
    <source>
        <dbReference type="EMBL" id="ASU21379.1"/>
    </source>
</evidence>
<keyword evidence="1" id="KW-1133">Transmembrane helix</keyword>
<feature type="domain" description="DUF2061" evidence="2">
    <location>
        <begin position="4"/>
        <end position="55"/>
    </location>
</feature>
<evidence type="ECO:0000259" key="2">
    <source>
        <dbReference type="Pfam" id="PF09834"/>
    </source>
</evidence>
<dbReference type="KEGG" id="vqi:CCZ37_01620"/>
<accession>A0A223MUZ6</accession>
<sequence length="133" mass="15149">MNIMKKTLSFAAIHFSIAFTVVYLLTGDIILGSLIAMLEPMVNTVAFYFHEKVWAHYAPLRRYSQSAKIKTGSFAVVHFSVAFSVAYIMTGSFIIGGVLAMIEPSINTCAYYFYEKFWQKRHPQDWSAMKCSH</sequence>
<keyword evidence="1" id="KW-0812">Transmembrane</keyword>
<gene>
    <name evidence="3" type="ORF">CCZ37_01620</name>
</gene>
<dbReference type="Pfam" id="PF09834">
    <property type="entry name" value="DUF2061"/>
    <property type="match status" value="2"/>
</dbReference>
<keyword evidence="1" id="KW-0472">Membrane</keyword>
<dbReference type="EMBL" id="CP022741">
    <property type="protein sequence ID" value="ASU21379.1"/>
    <property type="molecule type" value="Genomic_DNA"/>
</dbReference>
<evidence type="ECO:0000313" key="4">
    <source>
        <dbReference type="Proteomes" id="UP000215148"/>
    </source>
</evidence>
<reference evidence="3 4" key="1">
    <citation type="submission" date="2017-08" db="EMBL/GenBank/DDBJ databases">
        <title>The Vibrio qinghaiensis sp.-Q67 is a luminous bacteria isolated firstly from Qinghai lake, Qinghai province, China, which has been proved to be very sensitive to detect environmental and food pollutants. Therefore, complete genome analysis of V. qinghaiensis sp.-Q67 highlights the potential application of this strain on detection of hazards in the contaminated environments.</title>
        <authorList>
            <person name="Gong L."/>
        </authorList>
    </citation>
    <scope>NUCLEOTIDE SEQUENCE [LARGE SCALE GENOMIC DNA]</scope>
    <source>
        <strain evidence="3 4">Q67</strain>
    </source>
</reference>
<feature type="domain" description="DUF2061" evidence="2">
    <location>
        <begin position="69"/>
        <end position="119"/>
    </location>
</feature>
<name>A0A223MUZ6_9VIBR</name>
<organism evidence="3 4">
    <name type="scientific">Vibrio qinghaiensis</name>
    <dbReference type="NCBI Taxonomy" id="2025808"/>
    <lineage>
        <taxon>Bacteria</taxon>
        <taxon>Pseudomonadati</taxon>
        <taxon>Pseudomonadota</taxon>
        <taxon>Gammaproteobacteria</taxon>
        <taxon>Vibrionales</taxon>
        <taxon>Vibrionaceae</taxon>
        <taxon>Vibrio</taxon>
    </lineage>
</organism>
<protein>
    <recommendedName>
        <fullName evidence="2">DUF2061 domain-containing protein</fullName>
    </recommendedName>
</protein>
<dbReference type="InterPro" id="IPR018638">
    <property type="entry name" value="DUF2061_membrane"/>
</dbReference>